<dbReference type="InterPro" id="IPR036188">
    <property type="entry name" value="FAD/NAD-bd_sf"/>
</dbReference>
<sequence length="460" mass="48662">MPKHQLVVIGAGPGGYVAAIKAAQLGLEVACVEREQALGGTCLRVGCIPSKALLEASEKFYEAKKGAMVGVKFQDVSLDLPAMMAHKDKVVQANTDGVSFLFKKNKVTRYLGHARFVSANKLAVEGPEGQTELEFERCIIATGSKVAMLKGVEVDYQTVITSDQAIALEQVPESLVVIGGGVIGLELGSVWSRLGAKVTVLEYLPRILGGMDGELSRAAEKILKKQGLDIRTSQKVTRAYVKDGKGVVEVEGGETFTADKVLLAASRVPNTDGLGLEALGITPDNRGRIPVNAHFQTAVPNVYAIGDVIAGPMLAHKAEEDGIAAVEGMVTGWGHVDYNTVPNVVYTHPEIASVGQTEEELKEAGVPYKKGSFPFQANGRARAIGSTDGFVKVLTHAETDRVLGVHIIGPHAGDLIAEAATAMTFKASSEDIARASHAHPTLAEALKEAAMAAYDKPIHI</sequence>
<dbReference type="FunFam" id="3.50.50.60:FF:000001">
    <property type="entry name" value="Dihydrolipoyl dehydrogenase, mitochondrial"/>
    <property type="match status" value="1"/>
</dbReference>
<name>A0A399EJP4_9DEIN</name>
<evidence type="ECO:0000256" key="4">
    <source>
        <dbReference type="ARBA" id="ARBA00022827"/>
    </source>
</evidence>
<keyword evidence="5 13" id="KW-0560">Oxidoreductase</keyword>
<evidence type="ECO:0000256" key="12">
    <source>
        <dbReference type="PIRSR" id="PIRSR000350-4"/>
    </source>
</evidence>
<dbReference type="PRINTS" id="PR00368">
    <property type="entry name" value="FADPNR"/>
</dbReference>
<keyword evidence="7" id="KW-1015">Disulfide bond</keyword>
<evidence type="ECO:0000256" key="6">
    <source>
        <dbReference type="ARBA" id="ARBA00023027"/>
    </source>
</evidence>
<feature type="domain" description="Pyridine nucleotide-disulphide oxidoreductase dimerisation" evidence="14">
    <location>
        <begin position="341"/>
        <end position="450"/>
    </location>
</feature>
<evidence type="ECO:0000256" key="13">
    <source>
        <dbReference type="RuleBase" id="RU003692"/>
    </source>
</evidence>
<keyword evidence="8 13" id="KW-0676">Redox-active center</keyword>
<dbReference type="InterPro" id="IPR004099">
    <property type="entry name" value="Pyr_nucl-diS_OxRdtase_dimer"/>
</dbReference>
<keyword evidence="6 11" id="KW-0520">NAD</keyword>
<comment type="similarity">
    <text evidence="1 13">Belongs to the class-I pyridine nucleotide-disulfide oxidoreductase family.</text>
</comment>
<gene>
    <name evidence="16" type="primary">lpd_1</name>
    <name evidence="16" type="ORF">Mterra_02247</name>
</gene>
<dbReference type="InterPro" id="IPR023753">
    <property type="entry name" value="FAD/NAD-binding_dom"/>
</dbReference>
<dbReference type="SUPFAM" id="SSF55424">
    <property type="entry name" value="FAD/NAD-linked reductases, dimerisation (C-terminal) domain"/>
    <property type="match status" value="1"/>
</dbReference>
<comment type="miscellaneous">
    <text evidence="13">The active site is a redox-active disulfide bond.</text>
</comment>
<dbReference type="Pfam" id="PF07992">
    <property type="entry name" value="Pyr_redox_2"/>
    <property type="match status" value="1"/>
</dbReference>
<dbReference type="GO" id="GO:0004148">
    <property type="term" value="F:dihydrolipoyl dehydrogenase (NADH) activity"/>
    <property type="evidence" value="ECO:0007669"/>
    <property type="project" value="UniProtKB-EC"/>
</dbReference>
<dbReference type="EC" id="1.8.1.4" evidence="2 13"/>
<feature type="binding site" evidence="11">
    <location>
        <position position="202"/>
    </location>
    <ligand>
        <name>NAD(+)</name>
        <dbReference type="ChEBI" id="CHEBI:57540"/>
    </ligand>
</feature>
<dbReference type="Pfam" id="PF02852">
    <property type="entry name" value="Pyr_redox_dim"/>
    <property type="match status" value="1"/>
</dbReference>
<comment type="catalytic activity">
    <reaction evidence="9 13">
        <text>N(6)-[(R)-dihydrolipoyl]-L-lysyl-[protein] + NAD(+) = N(6)-[(R)-lipoyl]-L-lysyl-[protein] + NADH + H(+)</text>
        <dbReference type="Rhea" id="RHEA:15045"/>
        <dbReference type="Rhea" id="RHEA-COMP:10474"/>
        <dbReference type="Rhea" id="RHEA-COMP:10475"/>
        <dbReference type="ChEBI" id="CHEBI:15378"/>
        <dbReference type="ChEBI" id="CHEBI:57540"/>
        <dbReference type="ChEBI" id="CHEBI:57945"/>
        <dbReference type="ChEBI" id="CHEBI:83099"/>
        <dbReference type="ChEBI" id="CHEBI:83100"/>
        <dbReference type="EC" id="1.8.1.4"/>
    </reaction>
</comment>
<dbReference type="SUPFAM" id="SSF51905">
    <property type="entry name" value="FAD/NAD(P)-binding domain"/>
    <property type="match status" value="1"/>
</dbReference>
<evidence type="ECO:0000256" key="9">
    <source>
        <dbReference type="ARBA" id="ARBA00049187"/>
    </source>
</evidence>
<dbReference type="AlphaFoldDB" id="A0A399EJP4"/>
<dbReference type="Gene3D" id="3.50.50.60">
    <property type="entry name" value="FAD/NAD(P)-binding domain"/>
    <property type="match status" value="2"/>
</dbReference>
<feature type="binding site" evidence="11">
    <location>
        <begin position="313"/>
        <end position="316"/>
    </location>
    <ligand>
        <name>FAD</name>
        <dbReference type="ChEBI" id="CHEBI:57692"/>
    </ligand>
</feature>
<proteinExistence type="inferred from homology"/>
<reference evidence="16 17" key="1">
    <citation type="submission" date="2018-08" db="EMBL/GenBank/DDBJ databases">
        <title>Meiothermus terrae DSM 26712 genome sequencing project.</title>
        <authorList>
            <person name="Da Costa M.S."/>
            <person name="Albuquerque L."/>
            <person name="Raposo P."/>
            <person name="Froufe H.J.C."/>
            <person name="Barroso C.S."/>
            <person name="Egas C."/>
        </authorList>
    </citation>
    <scope>NUCLEOTIDE SEQUENCE [LARGE SCALE GENOMIC DNA]</scope>
    <source>
        <strain evidence="16 17">DSM 26712</strain>
    </source>
</reference>
<organism evidence="16 17">
    <name type="scientific">Calidithermus terrae</name>
    <dbReference type="NCBI Taxonomy" id="1408545"/>
    <lineage>
        <taxon>Bacteria</taxon>
        <taxon>Thermotogati</taxon>
        <taxon>Deinococcota</taxon>
        <taxon>Deinococci</taxon>
        <taxon>Thermales</taxon>
        <taxon>Thermaceae</taxon>
        <taxon>Calidithermus</taxon>
    </lineage>
</organism>
<feature type="disulfide bond" description="Redox-active" evidence="12">
    <location>
        <begin position="42"/>
        <end position="47"/>
    </location>
</feature>
<evidence type="ECO:0000256" key="8">
    <source>
        <dbReference type="ARBA" id="ARBA00023284"/>
    </source>
</evidence>
<evidence type="ECO:0000256" key="3">
    <source>
        <dbReference type="ARBA" id="ARBA00022630"/>
    </source>
</evidence>
<dbReference type="PANTHER" id="PTHR22912">
    <property type="entry name" value="DISULFIDE OXIDOREDUCTASE"/>
    <property type="match status" value="1"/>
</dbReference>
<dbReference type="EMBL" id="QXDL01000090">
    <property type="protein sequence ID" value="RIH83530.1"/>
    <property type="molecule type" value="Genomic_DNA"/>
</dbReference>
<feature type="domain" description="FAD/NAD(P)-binding" evidence="15">
    <location>
        <begin position="5"/>
        <end position="322"/>
    </location>
</feature>
<dbReference type="InterPro" id="IPR050151">
    <property type="entry name" value="Class-I_Pyr_Nuc-Dis_Oxidored"/>
</dbReference>
<evidence type="ECO:0000259" key="15">
    <source>
        <dbReference type="Pfam" id="PF07992"/>
    </source>
</evidence>
<dbReference type="PROSITE" id="PS00076">
    <property type="entry name" value="PYRIDINE_REDOX_1"/>
    <property type="match status" value="1"/>
</dbReference>
<evidence type="ECO:0000256" key="11">
    <source>
        <dbReference type="PIRSR" id="PIRSR000350-3"/>
    </source>
</evidence>
<feature type="binding site" evidence="11">
    <location>
        <begin position="179"/>
        <end position="186"/>
    </location>
    <ligand>
        <name>NAD(+)</name>
        <dbReference type="ChEBI" id="CHEBI:57540"/>
    </ligand>
</feature>
<keyword evidence="4 11" id="KW-0274">FAD</keyword>
<dbReference type="OrthoDB" id="9807946at2"/>
<dbReference type="NCBIfam" id="TIGR01350">
    <property type="entry name" value="lipoamide_DH"/>
    <property type="match status" value="1"/>
</dbReference>
<dbReference type="PANTHER" id="PTHR22912:SF151">
    <property type="entry name" value="DIHYDROLIPOYL DEHYDROGENASE, MITOCHONDRIAL"/>
    <property type="match status" value="1"/>
</dbReference>
<dbReference type="GO" id="GO:0005737">
    <property type="term" value="C:cytoplasm"/>
    <property type="evidence" value="ECO:0007669"/>
    <property type="project" value="UniProtKB-ARBA"/>
</dbReference>
<evidence type="ECO:0000259" key="14">
    <source>
        <dbReference type="Pfam" id="PF02852"/>
    </source>
</evidence>
<keyword evidence="11" id="KW-0547">Nucleotide-binding</keyword>
<keyword evidence="3 13" id="KW-0285">Flavoprotein</keyword>
<dbReference type="FunFam" id="3.30.390.30:FF:000001">
    <property type="entry name" value="Dihydrolipoyl dehydrogenase"/>
    <property type="match status" value="1"/>
</dbReference>
<dbReference type="Proteomes" id="UP000265715">
    <property type="component" value="Unassembled WGS sequence"/>
</dbReference>
<comment type="caution">
    <text evidence="16">The sequence shown here is derived from an EMBL/GenBank/DDBJ whole genome shotgun (WGS) entry which is preliminary data.</text>
</comment>
<dbReference type="PIRSF" id="PIRSF000350">
    <property type="entry name" value="Mercury_reductase_MerA"/>
    <property type="match status" value="1"/>
</dbReference>
<evidence type="ECO:0000313" key="17">
    <source>
        <dbReference type="Proteomes" id="UP000265715"/>
    </source>
</evidence>
<dbReference type="InterPro" id="IPR006258">
    <property type="entry name" value="Lipoamide_DH"/>
</dbReference>
<dbReference type="Gene3D" id="3.30.390.30">
    <property type="match status" value="1"/>
</dbReference>
<accession>A0A399EJP4</accession>
<dbReference type="GO" id="GO:0006103">
    <property type="term" value="P:2-oxoglutarate metabolic process"/>
    <property type="evidence" value="ECO:0007669"/>
    <property type="project" value="TreeGrafter"/>
</dbReference>
<evidence type="ECO:0000256" key="10">
    <source>
        <dbReference type="PIRSR" id="PIRSR000350-2"/>
    </source>
</evidence>
<dbReference type="InterPro" id="IPR001100">
    <property type="entry name" value="Pyr_nuc-diS_OxRdtase"/>
</dbReference>
<protein>
    <recommendedName>
        <fullName evidence="2 13">Dihydrolipoyl dehydrogenase</fullName>
        <ecNumber evidence="2 13">1.8.1.4</ecNumber>
    </recommendedName>
</protein>
<dbReference type="RefSeq" id="WP_119315302.1">
    <property type="nucleotide sequence ID" value="NZ_QXDL01000090.1"/>
</dbReference>
<evidence type="ECO:0000256" key="5">
    <source>
        <dbReference type="ARBA" id="ARBA00023002"/>
    </source>
</evidence>
<dbReference type="GO" id="GO:0050660">
    <property type="term" value="F:flavin adenine dinucleotide binding"/>
    <property type="evidence" value="ECO:0007669"/>
    <property type="project" value="InterPro"/>
</dbReference>
<comment type="cofactor">
    <cofactor evidence="11 13">
        <name>FAD</name>
        <dbReference type="ChEBI" id="CHEBI:57692"/>
    </cofactor>
    <text evidence="11 13">Binds 1 FAD per subunit.</text>
</comment>
<feature type="active site" description="Proton acceptor" evidence="10">
    <location>
        <position position="439"/>
    </location>
</feature>
<feature type="binding site" evidence="11">
    <location>
        <position position="51"/>
    </location>
    <ligand>
        <name>FAD</name>
        <dbReference type="ChEBI" id="CHEBI:57692"/>
    </ligand>
</feature>
<dbReference type="PRINTS" id="PR00411">
    <property type="entry name" value="PNDRDTASEI"/>
</dbReference>
<dbReference type="InterPro" id="IPR016156">
    <property type="entry name" value="FAD/NAD-linked_Rdtase_dimer_sf"/>
</dbReference>
<keyword evidence="17" id="KW-1185">Reference proteome</keyword>
<evidence type="ECO:0000256" key="1">
    <source>
        <dbReference type="ARBA" id="ARBA00007532"/>
    </source>
</evidence>
<evidence type="ECO:0000256" key="2">
    <source>
        <dbReference type="ARBA" id="ARBA00012608"/>
    </source>
</evidence>
<evidence type="ECO:0000256" key="7">
    <source>
        <dbReference type="ARBA" id="ARBA00023157"/>
    </source>
</evidence>
<feature type="binding site" evidence="11">
    <location>
        <begin position="142"/>
        <end position="144"/>
    </location>
    <ligand>
        <name>FAD</name>
        <dbReference type="ChEBI" id="CHEBI:57692"/>
    </ligand>
</feature>
<feature type="binding site" evidence="11">
    <location>
        <position position="307"/>
    </location>
    <ligand>
        <name>FAD</name>
        <dbReference type="ChEBI" id="CHEBI:57692"/>
    </ligand>
</feature>
<evidence type="ECO:0000313" key="16">
    <source>
        <dbReference type="EMBL" id="RIH83530.1"/>
    </source>
</evidence>
<dbReference type="InterPro" id="IPR012999">
    <property type="entry name" value="Pyr_OxRdtase_I_AS"/>
</dbReference>